<keyword evidence="3 6" id="KW-0812">Transmembrane</keyword>
<dbReference type="RefSeq" id="WP_271164061.1">
    <property type="nucleotide sequence ID" value="NZ_BSFD01000002.1"/>
</dbReference>
<feature type="transmembrane region" description="Helical" evidence="6">
    <location>
        <begin position="83"/>
        <end position="109"/>
    </location>
</feature>
<dbReference type="PANTHER" id="PTHR34820:SF4">
    <property type="entry name" value="INNER MEMBRANE PROTEIN YEBZ"/>
    <property type="match status" value="1"/>
</dbReference>
<keyword evidence="2" id="KW-1003">Cell membrane</keyword>
<proteinExistence type="predicted"/>
<keyword evidence="9" id="KW-1185">Reference proteome</keyword>
<evidence type="ECO:0000256" key="3">
    <source>
        <dbReference type="ARBA" id="ARBA00022692"/>
    </source>
</evidence>
<feature type="transmembrane region" description="Helical" evidence="6">
    <location>
        <begin position="154"/>
        <end position="174"/>
    </location>
</feature>
<dbReference type="PANTHER" id="PTHR34820">
    <property type="entry name" value="INNER MEMBRANE PROTEIN YEBZ"/>
    <property type="match status" value="1"/>
</dbReference>
<feature type="transmembrane region" description="Helical" evidence="6">
    <location>
        <begin position="43"/>
        <end position="63"/>
    </location>
</feature>
<feature type="domain" description="Copper resistance protein D" evidence="7">
    <location>
        <begin position="187"/>
        <end position="294"/>
    </location>
</feature>
<dbReference type="NCBIfam" id="NF033808">
    <property type="entry name" value="copper_CopD"/>
    <property type="match status" value="1"/>
</dbReference>
<evidence type="ECO:0000256" key="4">
    <source>
        <dbReference type="ARBA" id="ARBA00022989"/>
    </source>
</evidence>
<evidence type="ECO:0000313" key="9">
    <source>
        <dbReference type="Proteomes" id="UP001143509"/>
    </source>
</evidence>
<comment type="subcellular location">
    <subcellularLocation>
        <location evidence="1">Cell membrane</location>
        <topology evidence="1">Multi-pass membrane protein</topology>
    </subcellularLocation>
</comment>
<accession>A0ABQ5T570</accession>
<feature type="transmembrane region" description="Helical" evidence="6">
    <location>
        <begin position="278"/>
        <end position="298"/>
    </location>
</feature>
<dbReference type="Proteomes" id="UP001143509">
    <property type="component" value="Unassembled WGS sequence"/>
</dbReference>
<reference evidence="8" key="1">
    <citation type="journal article" date="2014" name="Int. J. Syst. Evol. Microbiol.">
        <title>Complete genome of a new Firmicutes species belonging to the dominant human colonic microbiota ('Ruminococcus bicirculans') reveals two chromosomes and a selective capacity to utilize plant glucans.</title>
        <authorList>
            <consortium name="NISC Comparative Sequencing Program"/>
            <person name="Wegmann U."/>
            <person name="Louis P."/>
            <person name="Goesmann A."/>
            <person name="Henrissat B."/>
            <person name="Duncan S.H."/>
            <person name="Flint H.J."/>
        </authorList>
    </citation>
    <scope>NUCLEOTIDE SEQUENCE</scope>
    <source>
        <strain evidence="8">VKM B-1499</strain>
    </source>
</reference>
<keyword evidence="5 6" id="KW-0472">Membrane</keyword>
<feature type="transmembrane region" description="Helical" evidence="6">
    <location>
        <begin position="116"/>
        <end position="134"/>
    </location>
</feature>
<evidence type="ECO:0000256" key="5">
    <source>
        <dbReference type="ARBA" id="ARBA00023136"/>
    </source>
</evidence>
<reference evidence="8" key="2">
    <citation type="submission" date="2023-01" db="EMBL/GenBank/DDBJ databases">
        <authorList>
            <person name="Sun Q."/>
            <person name="Evtushenko L."/>
        </authorList>
    </citation>
    <scope>NUCLEOTIDE SEQUENCE</scope>
    <source>
        <strain evidence="8">VKM B-1499</strain>
    </source>
</reference>
<dbReference type="EMBL" id="BSFD01000002">
    <property type="protein sequence ID" value="GLK47706.1"/>
    <property type="molecule type" value="Genomic_DNA"/>
</dbReference>
<evidence type="ECO:0000256" key="1">
    <source>
        <dbReference type="ARBA" id="ARBA00004651"/>
    </source>
</evidence>
<dbReference type="InterPro" id="IPR008457">
    <property type="entry name" value="Cu-R_CopD_dom"/>
</dbReference>
<name>A0ABQ5T570_9CAUL</name>
<gene>
    <name evidence="8" type="primary">pcoD</name>
    <name evidence="8" type="ORF">GCM10017620_06790</name>
</gene>
<dbReference type="Pfam" id="PF05425">
    <property type="entry name" value="CopD"/>
    <property type="match status" value="1"/>
</dbReference>
<evidence type="ECO:0000313" key="8">
    <source>
        <dbReference type="EMBL" id="GLK47706.1"/>
    </source>
</evidence>
<dbReference type="InterPro" id="IPR047689">
    <property type="entry name" value="CopD"/>
</dbReference>
<protein>
    <submittedName>
        <fullName evidence="8">Copper resistance protein D</fullName>
    </submittedName>
</protein>
<feature type="transmembrane region" description="Helical" evidence="6">
    <location>
        <begin position="195"/>
        <end position="215"/>
    </location>
</feature>
<feature type="transmembrane region" description="Helical" evidence="6">
    <location>
        <begin position="12"/>
        <end position="31"/>
    </location>
</feature>
<evidence type="ECO:0000256" key="6">
    <source>
        <dbReference type="SAM" id="Phobius"/>
    </source>
</evidence>
<organism evidence="8 9">
    <name type="scientific">Brevundimonas intermedia</name>
    <dbReference type="NCBI Taxonomy" id="74315"/>
    <lineage>
        <taxon>Bacteria</taxon>
        <taxon>Pseudomonadati</taxon>
        <taxon>Pseudomonadota</taxon>
        <taxon>Alphaproteobacteria</taxon>
        <taxon>Caulobacterales</taxon>
        <taxon>Caulobacteraceae</taxon>
        <taxon>Brevundimonas</taxon>
    </lineage>
</organism>
<evidence type="ECO:0000256" key="2">
    <source>
        <dbReference type="ARBA" id="ARBA00022475"/>
    </source>
</evidence>
<comment type="caution">
    <text evidence="8">The sequence shown here is derived from an EMBL/GenBank/DDBJ whole genome shotgun (WGS) entry which is preliminary data.</text>
</comment>
<keyword evidence="4 6" id="KW-1133">Transmembrane helix</keyword>
<feature type="transmembrane region" description="Helical" evidence="6">
    <location>
        <begin position="227"/>
        <end position="247"/>
    </location>
</feature>
<sequence length="304" mass="31584">MLELAVVALRWLQYAGAVVLLGTPLFLLYTFRRGDGVDLTWSRAILIGSGLVVFASALLALLAQTAVMAGSLAEAIKPASLSFMITGTALGKAMVARAALALAAVVAVLAIKPGKTAWSVSLGLGLFVVASFAWTGHGAATEGSGGLVHLASDIVHSVGAALWLGALVALTILLRRRAGVDDGVLHRALHGFSGLGTLAVALLVATGLANSWFLVGPERFVNLGDSLYAQLLIAKLALFVLMLSLAADNRFRLTPSLRRELEHTGQSISAVRRLRRSIVTETTLGLVVLAVVALMGTLPPPVAT</sequence>
<dbReference type="InterPro" id="IPR032694">
    <property type="entry name" value="CopC/D"/>
</dbReference>
<evidence type="ECO:0000259" key="7">
    <source>
        <dbReference type="Pfam" id="PF05425"/>
    </source>
</evidence>